<dbReference type="EMBL" id="ANOH01000280">
    <property type="protein sequence ID" value="EMI54379.1"/>
    <property type="molecule type" value="Genomic_DNA"/>
</dbReference>
<evidence type="ECO:0000259" key="2">
    <source>
        <dbReference type="Pfam" id="PF25470"/>
    </source>
</evidence>
<feature type="domain" description="Ice-binding protein C-terminal" evidence="1">
    <location>
        <begin position="202"/>
        <end position="226"/>
    </location>
</feature>
<evidence type="ECO:0000313" key="3">
    <source>
        <dbReference type="EMBL" id="EMI54379.1"/>
    </source>
</evidence>
<dbReference type="AlphaFoldDB" id="M5TZC6"/>
<dbReference type="InterPro" id="IPR057223">
    <property type="entry name" value="DUF7901"/>
</dbReference>
<reference evidence="3 4" key="1">
    <citation type="journal article" date="2013" name="Mar. Genomics">
        <title>Expression of sulfatases in Rhodopirellula baltica and the diversity of sulfatases in the genus Rhodopirellula.</title>
        <authorList>
            <person name="Wegner C.E."/>
            <person name="Richter-Heitmann T."/>
            <person name="Klindworth A."/>
            <person name="Klockow C."/>
            <person name="Richter M."/>
            <person name="Achstetter T."/>
            <person name="Glockner F.O."/>
            <person name="Harder J."/>
        </authorList>
    </citation>
    <scope>NUCLEOTIDE SEQUENCE [LARGE SCALE GENOMIC DNA]</scope>
    <source>
        <strain evidence="3 4">SM41</strain>
    </source>
</reference>
<evidence type="ECO:0000259" key="1">
    <source>
        <dbReference type="Pfam" id="PF07589"/>
    </source>
</evidence>
<dbReference type="OrthoDB" id="268651at2"/>
<comment type="caution">
    <text evidence="3">The sequence shown here is derived from an EMBL/GenBank/DDBJ whole genome shotgun (WGS) entry which is preliminary data.</text>
</comment>
<dbReference type="Pfam" id="PF07589">
    <property type="entry name" value="PEP-CTERM"/>
    <property type="match status" value="1"/>
</dbReference>
<keyword evidence="4" id="KW-1185">Reference proteome</keyword>
<gene>
    <name evidence="3" type="ORF">RSSM_04204</name>
</gene>
<protein>
    <submittedName>
        <fullName evidence="3">PEP-CTERM bacterial domain protein</fullName>
    </submittedName>
</protein>
<proteinExistence type="predicted"/>
<name>M5TZC6_9BACT</name>
<sequence length="234" mass="25444">MAAITLPANAAVFTQIADPFVRVDVDGSPGLDSQFDLGATGTELPNYATVYDDFLFANDSVVTNFSWIGSYELDEEGDVLASEFMVSVYANETTGPFSNEPSDTPIYTETISSSALGEEQFFIGDRAFRSYSADITGLLELTGGETYWFSVVAQLDWADNNWGFAFSDLGNGNSFQDFQDDVDVEELVRHNDTYDYAFSVTAVPEPGAFAVIGLTGLLAVAYRGRRRNVVVGVV</sequence>
<feature type="domain" description="DUF7901" evidence="2">
    <location>
        <begin position="34"/>
        <end position="169"/>
    </location>
</feature>
<organism evidence="3 4">
    <name type="scientific">Rhodopirellula sallentina SM41</name>
    <dbReference type="NCBI Taxonomy" id="1263870"/>
    <lineage>
        <taxon>Bacteria</taxon>
        <taxon>Pseudomonadati</taxon>
        <taxon>Planctomycetota</taxon>
        <taxon>Planctomycetia</taxon>
        <taxon>Pirellulales</taxon>
        <taxon>Pirellulaceae</taxon>
        <taxon>Rhodopirellula</taxon>
    </lineage>
</organism>
<accession>M5TZC6</accession>
<dbReference type="RefSeq" id="WP_008682427.1">
    <property type="nucleotide sequence ID" value="NZ_ANOH01000280.1"/>
</dbReference>
<dbReference type="Proteomes" id="UP000011885">
    <property type="component" value="Unassembled WGS sequence"/>
</dbReference>
<evidence type="ECO:0000313" key="4">
    <source>
        <dbReference type="Proteomes" id="UP000011885"/>
    </source>
</evidence>
<dbReference type="InterPro" id="IPR013424">
    <property type="entry name" value="Ice-binding_C"/>
</dbReference>
<dbReference type="Pfam" id="PF25470">
    <property type="entry name" value="DUF7901"/>
    <property type="match status" value="1"/>
</dbReference>
<dbReference type="PATRIC" id="fig|1263870.3.peg.4451"/>